<proteinExistence type="predicted"/>
<accession>A0A017T739</accession>
<reference evidence="2 3" key="1">
    <citation type="submission" date="2013-05" db="EMBL/GenBank/DDBJ databases">
        <title>Genome assembly of Chondromyces apiculatus DSM 436.</title>
        <authorList>
            <person name="Sharma G."/>
            <person name="Khatri I."/>
            <person name="Kaur C."/>
            <person name="Mayilraj S."/>
            <person name="Subramanian S."/>
        </authorList>
    </citation>
    <scope>NUCLEOTIDE SEQUENCE [LARGE SCALE GENOMIC DNA]</scope>
    <source>
        <strain evidence="2 3">DSM 436</strain>
    </source>
</reference>
<dbReference type="RefSeq" id="WP_231511612.1">
    <property type="nucleotide sequence ID" value="NZ_ASRX01000034.1"/>
</dbReference>
<dbReference type="Gene3D" id="3.30.1460.10">
    <property type="match status" value="1"/>
</dbReference>
<gene>
    <name evidence="2" type="ORF">CAP_4555</name>
</gene>
<dbReference type="Proteomes" id="UP000019678">
    <property type="component" value="Unassembled WGS sequence"/>
</dbReference>
<comment type="caution">
    <text evidence="2">The sequence shown here is derived from an EMBL/GenBank/DDBJ whole genome shotgun (WGS) entry which is preliminary data.</text>
</comment>
<feature type="domain" description="TY-Chap central" evidence="1">
    <location>
        <begin position="54"/>
        <end position="129"/>
    </location>
</feature>
<dbReference type="SUPFAM" id="SSF69635">
    <property type="entry name" value="Type III secretory system chaperone-like"/>
    <property type="match status" value="1"/>
</dbReference>
<dbReference type="Pfam" id="PF22551">
    <property type="entry name" value="TY-Chap1"/>
    <property type="match status" value="1"/>
</dbReference>
<dbReference type="EMBL" id="ASRX01000034">
    <property type="protein sequence ID" value="EYF04416.1"/>
    <property type="molecule type" value="Genomic_DNA"/>
</dbReference>
<evidence type="ECO:0000313" key="2">
    <source>
        <dbReference type="EMBL" id="EYF04416.1"/>
    </source>
</evidence>
<evidence type="ECO:0000313" key="3">
    <source>
        <dbReference type="Proteomes" id="UP000019678"/>
    </source>
</evidence>
<organism evidence="2 3">
    <name type="scientific">Chondromyces apiculatus DSM 436</name>
    <dbReference type="NCBI Taxonomy" id="1192034"/>
    <lineage>
        <taxon>Bacteria</taxon>
        <taxon>Pseudomonadati</taxon>
        <taxon>Myxococcota</taxon>
        <taxon>Polyangia</taxon>
        <taxon>Polyangiales</taxon>
        <taxon>Polyangiaceae</taxon>
        <taxon>Chondromyces</taxon>
    </lineage>
</organism>
<dbReference type="STRING" id="1192034.CAP_4555"/>
<dbReference type="AlphaFoldDB" id="A0A017T739"/>
<keyword evidence="3" id="KW-1185">Reference proteome</keyword>
<name>A0A017T739_9BACT</name>
<evidence type="ECO:0000259" key="1">
    <source>
        <dbReference type="Pfam" id="PF22551"/>
    </source>
</evidence>
<sequence>MRVEDIKACLEQEGWPVEALSAVTLRSGFEGATKKFHLYAHVSPPFVTFAVLPFGRLPDDSYAADDVARRLLRLNRELNMAKFSSDEDGDILLSVEYRLENLDPSEVRDAVDVLSFYADRYYAEVQRLVAG</sequence>
<protein>
    <recommendedName>
        <fullName evidence="1">TY-Chap central domain-containing protein</fullName>
    </recommendedName>
</protein>
<dbReference type="InterPro" id="IPR054343">
    <property type="entry name" value="TY-Chap_M"/>
</dbReference>